<comment type="caution">
    <text evidence="1">The sequence shown here is derived from an EMBL/GenBank/DDBJ whole genome shotgun (WGS) entry which is preliminary data.</text>
</comment>
<accession>A0A0G0PFW8</accession>
<dbReference type="AlphaFoldDB" id="A0A0G0PFW8"/>
<name>A0A0G0PFW8_9BACT</name>
<dbReference type="InterPro" id="IPR023393">
    <property type="entry name" value="START-like_dom_sf"/>
</dbReference>
<proteinExistence type="predicted"/>
<evidence type="ECO:0000313" key="2">
    <source>
        <dbReference type="Proteomes" id="UP000034893"/>
    </source>
</evidence>
<gene>
    <name evidence="1" type="ORF">UT12_C0026G0003</name>
</gene>
<dbReference type="Pfam" id="PF10604">
    <property type="entry name" value="Polyketide_cyc2"/>
    <property type="match status" value="1"/>
</dbReference>
<evidence type="ECO:0008006" key="3">
    <source>
        <dbReference type="Google" id="ProtNLM"/>
    </source>
</evidence>
<protein>
    <recommendedName>
        <fullName evidence="3">SRPBCC family protein</fullName>
    </recommendedName>
</protein>
<dbReference type="Gene3D" id="3.30.530.20">
    <property type="match status" value="1"/>
</dbReference>
<reference evidence="1 2" key="1">
    <citation type="journal article" date="2015" name="Nature">
        <title>rRNA introns, odd ribosomes, and small enigmatic genomes across a large radiation of phyla.</title>
        <authorList>
            <person name="Brown C.T."/>
            <person name="Hug L.A."/>
            <person name="Thomas B.C."/>
            <person name="Sharon I."/>
            <person name="Castelle C.J."/>
            <person name="Singh A."/>
            <person name="Wilkins M.J."/>
            <person name="Williams K.H."/>
            <person name="Banfield J.F."/>
        </authorList>
    </citation>
    <scope>NUCLEOTIDE SEQUENCE [LARGE SCALE GENOMIC DNA]</scope>
</reference>
<dbReference type="InterPro" id="IPR019587">
    <property type="entry name" value="Polyketide_cyclase/dehydratase"/>
</dbReference>
<sequence>MAKATSSNTINKPIKEVFEYMASPHNGPAFTPNLNENTNIFPEKDGMGQKFDWRFNMAGVDLRGKAEVTEYTPPTKVVISSKGDADSTWTYTLEEANGGTKVIVEIDYELAETALQRIANKMVVNKLAQKTTEQMLENLKVILET</sequence>
<dbReference type="SUPFAM" id="SSF55961">
    <property type="entry name" value="Bet v1-like"/>
    <property type="match status" value="1"/>
</dbReference>
<dbReference type="EMBL" id="LBVP01000026">
    <property type="protein sequence ID" value="KKQ88156.1"/>
    <property type="molecule type" value="Genomic_DNA"/>
</dbReference>
<dbReference type="Proteomes" id="UP000034893">
    <property type="component" value="Unassembled WGS sequence"/>
</dbReference>
<evidence type="ECO:0000313" key="1">
    <source>
        <dbReference type="EMBL" id="KKQ88156.1"/>
    </source>
</evidence>
<organism evidence="1 2">
    <name type="scientific">Candidatus Curtissbacteria bacterium GW2011_GWC2_38_9</name>
    <dbReference type="NCBI Taxonomy" id="1618414"/>
    <lineage>
        <taxon>Bacteria</taxon>
        <taxon>Candidatus Curtissiibacteriota</taxon>
    </lineage>
</organism>